<dbReference type="NCBIfam" id="TIGR02937">
    <property type="entry name" value="sigma70-ECF"/>
    <property type="match status" value="1"/>
</dbReference>
<dbReference type="InterPro" id="IPR036388">
    <property type="entry name" value="WH-like_DNA-bd_sf"/>
</dbReference>
<dbReference type="PANTHER" id="PTHR43133">
    <property type="entry name" value="RNA POLYMERASE ECF-TYPE SIGMA FACTO"/>
    <property type="match status" value="1"/>
</dbReference>
<evidence type="ECO:0000313" key="7">
    <source>
        <dbReference type="EMBL" id="MFC5453269.1"/>
    </source>
</evidence>
<gene>
    <name evidence="7" type="ORF">ACFQDI_00245</name>
</gene>
<protein>
    <submittedName>
        <fullName evidence="7">RNA polymerase sigma factor</fullName>
    </submittedName>
</protein>
<dbReference type="PANTHER" id="PTHR43133:SF8">
    <property type="entry name" value="RNA POLYMERASE SIGMA FACTOR HI_1459-RELATED"/>
    <property type="match status" value="1"/>
</dbReference>
<evidence type="ECO:0000256" key="5">
    <source>
        <dbReference type="ARBA" id="ARBA00023163"/>
    </source>
</evidence>
<proteinExistence type="inferred from homology"/>
<keyword evidence="4" id="KW-0238">DNA-binding</keyword>
<name>A0ABW0KJ07_9BACT</name>
<dbReference type="RefSeq" id="WP_377162185.1">
    <property type="nucleotide sequence ID" value="NZ_JBHSMQ010000001.1"/>
</dbReference>
<dbReference type="Gene3D" id="1.10.10.10">
    <property type="entry name" value="Winged helix-like DNA-binding domain superfamily/Winged helix DNA-binding domain"/>
    <property type="match status" value="1"/>
</dbReference>
<feature type="domain" description="RNA polymerase sigma-70 region 2" evidence="6">
    <location>
        <begin position="57"/>
        <end position="124"/>
    </location>
</feature>
<dbReference type="SUPFAM" id="SSF88659">
    <property type="entry name" value="Sigma3 and sigma4 domains of RNA polymerase sigma factors"/>
    <property type="match status" value="1"/>
</dbReference>
<dbReference type="Pfam" id="PF04542">
    <property type="entry name" value="Sigma70_r2"/>
    <property type="match status" value="1"/>
</dbReference>
<keyword evidence="8" id="KW-1185">Reference proteome</keyword>
<evidence type="ECO:0000256" key="1">
    <source>
        <dbReference type="ARBA" id="ARBA00010641"/>
    </source>
</evidence>
<evidence type="ECO:0000256" key="3">
    <source>
        <dbReference type="ARBA" id="ARBA00023082"/>
    </source>
</evidence>
<accession>A0ABW0KJ07</accession>
<evidence type="ECO:0000256" key="4">
    <source>
        <dbReference type="ARBA" id="ARBA00023125"/>
    </source>
</evidence>
<dbReference type="InterPro" id="IPR039425">
    <property type="entry name" value="RNA_pol_sigma-70-like"/>
</dbReference>
<organism evidence="7 8">
    <name type="scientific">Prosthecobacter fluviatilis</name>
    <dbReference type="NCBI Taxonomy" id="445931"/>
    <lineage>
        <taxon>Bacteria</taxon>
        <taxon>Pseudomonadati</taxon>
        <taxon>Verrucomicrobiota</taxon>
        <taxon>Verrucomicrobiia</taxon>
        <taxon>Verrucomicrobiales</taxon>
        <taxon>Verrucomicrobiaceae</taxon>
        <taxon>Prosthecobacter</taxon>
    </lineage>
</organism>
<keyword evidence="5" id="KW-0804">Transcription</keyword>
<comment type="caution">
    <text evidence="7">The sequence shown here is derived from an EMBL/GenBank/DDBJ whole genome shotgun (WGS) entry which is preliminary data.</text>
</comment>
<reference evidence="8" key="1">
    <citation type="journal article" date="2019" name="Int. J. Syst. Evol. Microbiol.">
        <title>The Global Catalogue of Microorganisms (GCM) 10K type strain sequencing project: providing services to taxonomists for standard genome sequencing and annotation.</title>
        <authorList>
            <consortium name="The Broad Institute Genomics Platform"/>
            <consortium name="The Broad Institute Genome Sequencing Center for Infectious Disease"/>
            <person name="Wu L."/>
            <person name="Ma J."/>
        </authorList>
    </citation>
    <scope>NUCLEOTIDE SEQUENCE [LARGE SCALE GENOMIC DNA]</scope>
    <source>
        <strain evidence="8">CGMCC 4.1469</strain>
    </source>
</reference>
<dbReference type="EMBL" id="JBHSMQ010000001">
    <property type="protein sequence ID" value="MFC5453269.1"/>
    <property type="molecule type" value="Genomic_DNA"/>
</dbReference>
<evidence type="ECO:0000313" key="8">
    <source>
        <dbReference type="Proteomes" id="UP001596052"/>
    </source>
</evidence>
<evidence type="ECO:0000256" key="2">
    <source>
        <dbReference type="ARBA" id="ARBA00023015"/>
    </source>
</evidence>
<dbReference type="InterPro" id="IPR013324">
    <property type="entry name" value="RNA_pol_sigma_r3/r4-like"/>
</dbReference>
<keyword evidence="2" id="KW-0805">Transcription regulation</keyword>
<dbReference type="SUPFAM" id="SSF88946">
    <property type="entry name" value="Sigma2 domain of RNA polymerase sigma factors"/>
    <property type="match status" value="1"/>
</dbReference>
<dbReference type="InterPro" id="IPR014284">
    <property type="entry name" value="RNA_pol_sigma-70_dom"/>
</dbReference>
<dbReference type="InterPro" id="IPR013325">
    <property type="entry name" value="RNA_pol_sigma_r2"/>
</dbReference>
<dbReference type="Proteomes" id="UP001596052">
    <property type="component" value="Unassembled WGS sequence"/>
</dbReference>
<evidence type="ECO:0000259" key="6">
    <source>
        <dbReference type="Pfam" id="PF04542"/>
    </source>
</evidence>
<comment type="similarity">
    <text evidence="1">Belongs to the sigma-70 factor family. ECF subfamily.</text>
</comment>
<dbReference type="Gene3D" id="1.10.1740.10">
    <property type="match status" value="1"/>
</dbReference>
<keyword evidence="3" id="KW-0731">Sigma factor</keyword>
<sequence>MTFPAPESLPAPQPWPAMADVDEVVTAPPAEVFSFAAVPRLSAALKRGEEEAFAWLHRAWAQRIYRYCFALAAGDETLAAEIAQSVWLRLMRHIRTLPDEAALWNWTACAARHAATDLRRKGGRYFRVLAHFARWWRPAPSEPAENAEDKLTSALESALNRLSATERDIIEARYFSIEPLAATAARHSLSTRAIEGRLARTRERLRRLIAEELQHFP</sequence>
<dbReference type="InterPro" id="IPR007627">
    <property type="entry name" value="RNA_pol_sigma70_r2"/>
</dbReference>